<dbReference type="Proteomes" id="UP000320672">
    <property type="component" value="Chromosome"/>
</dbReference>
<protein>
    <recommendedName>
        <fullName evidence="3">Carboxypeptidase regulatory-like domain-containing protein</fullName>
    </recommendedName>
</protein>
<name>A0A517MN89_9BACT</name>
<dbReference type="KEGG" id="rml:FF011L_50550"/>
<evidence type="ECO:0008006" key="3">
    <source>
        <dbReference type="Google" id="ProtNLM"/>
    </source>
</evidence>
<evidence type="ECO:0000313" key="1">
    <source>
        <dbReference type="EMBL" id="QDS96247.1"/>
    </source>
</evidence>
<organism evidence="1 2">
    <name type="scientific">Roseimaritima multifibrata</name>
    <dbReference type="NCBI Taxonomy" id="1930274"/>
    <lineage>
        <taxon>Bacteria</taxon>
        <taxon>Pseudomonadati</taxon>
        <taxon>Planctomycetota</taxon>
        <taxon>Planctomycetia</taxon>
        <taxon>Pirellulales</taxon>
        <taxon>Pirellulaceae</taxon>
        <taxon>Roseimaritima</taxon>
    </lineage>
</organism>
<gene>
    <name evidence="1" type="ORF">FF011L_50550</name>
</gene>
<evidence type="ECO:0000313" key="2">
    <source>
        <dbReference type="Proteomes" id="UP000320672"/>
    </source>
</evidence>
<sequence>MKWMSLILGVTLMCLGCSDPGLSLVPASGTLVYKEKPLAGYEVILQPADGQERRARGLTDEQGRFQLGTVGDADGAMVGKFTAFVVRPVQDPGGEPGRENFSAMKPEKSVLPAKYASPETSGLTVEIPAAGTTDLKIEI</sequence>
<reference evidence="1 2" key="1">
    <citation type="submission" date="2019-02" db="EMBL/GenBank/DDBJ databases">
        <title>Deep-cultivation of Planctomycetes and their phenomic and genomic characterization uncovers novel biology.</title>
        <authorList>
            <person name="Wiegand S."/>
            <person name="Jogler M."/>
            <person name="Boedeker C."/>
            <person name="Pinto D."/>
            <person name="Vollmers J."/>
            <person name="Rivas-Marin E."/>
            <person name="Kohn T."/>
            <person name="Peeters S.H."/>
            <person name="Heuer A."/>
            <person name="Rast P."/>
            <person name="Oberbeckmann S."/>
            <person name="Bunk B."/>
            <person name="Jeske O."/>
            <person name="Meyerdierks A."/>
            <person name="Storesund J.E."/>
            <person name="Kallscheuer N."/>
            <person name="Luecker S."/>
            <person name="Lage O.M."/>
            <person name="Pohl T."/>
            <person name="Merkel B.J."/>
            <person name="Hornburger P."/>
            <person name="Mueller R.-W."/>
            <person name="Bruemmer F."/>
            <person name="Labrenz M."/>
            <person name="Spormann A.M."/>
            <person name="Op den Camp H."/>
            <person name="Overmann J."/>
            <person name="Amann R."/>
            <person name="Jetten M.S.M."/>
            <person name="Mascher T."/>
            <person name="Medema M.H."/>
            <person name="Devos D.P."/>
            <person name="Kaster A.-K."/>
            <person name="Ovreas L."/>
            <person name="Rohde M."/>
            <person name="Galperin M.Y."/>
            <person name="Jogler C."/>
        </authorList>
    </citation>
    <scope>NUCLEOTIDE SEQUENCE [LARGE SCALE GENOMIC DNA]</scope>
    <source>
        <strain evidence="1 2">FF011L</strain>
    </source>
</reference>
<dbReference type="AlphaFoldDB" id="A0A517MN89"/>
<accession>A0A517MN89</accession>
<keyword evidence="2" id="KW-1185">Reference proteome</keyword>
<dbReference type="RefSeq" id="WP_218932844.1">
    <property type="nucleotide sequence ID" value="NZ_CP036262.1"/>
</dbReference>
<proteinExistence type="predicted"/>
<dbReference type="EMBL" id="CP036262">
    <property type="protein sequence ID" value="QDS96247.1"/>
    <property type="molecule type" value="Genomic_DNA"/>
</dbReference>